<proteinExistence type="predicted"/>
<dbReference type="EMBL" id="KL662153">
    <property type="protein sequence ID" value="KFM27621.1"/>
    <property type="molecule type" value="Genomic_DNA"/>
</dbReference>
<reference evidence="1 2" key="1">
    <citation type="journal article" date="2014" name="BMC Genomics">
        <title>Oil accumulation mechanisms of the oleaginous microalga Chlorella protothecoides revealed through its genome, transcriptomes, and proteomes.</title>
        <authorList>
            <person name="Gao C."/>
            <person name="Wang Y."/>
            <person name="Shen Y."/>
            <person name="Yan D."/>
            <person name="He X."/>
            <person name="Dai J."/>
            <person name="Wu Q."/>
        </authorList>
    </citation>
    <scope>NUCLEOTIDE SEQUENCE [LARGE SCALE GENOMIC DNA]</scope>
    <source>
        <strain evidence="1 2">0710</strain>
    </source>
</reference>
<dbReference type="Proteomes" id="UP000028924">
    <property type="component" value="Unassembled WGS sequence"/>
</dbReference>
<evidence type="ECO:0000313" key="2">
    <source>
        <dbReference type="Proteomes" id="UP000028924"/>
    </source>
</evidence>
<dbReference type="AlphaFoldDB" id="A0A087SPG7"/>
<organism evidence="1 2">
    <name type="scientific">Auxenochlorella protothecoides</name>
    <name type="common">Green microalga</name>
    <name type="synonym">Chlorella protothecoides</name>
    <dbReference type="NCBI Taxonomy" id="3075"/>
    <lineage>
        <taxon>Eukaryota</taxon>
        <taxon>Viridiplantae</taxon>
        <taxon>Chlorophyta</taxon>
        <taxon>core chlorophytes</taxon>
        <taxon>Trebouxiophyceae</taxon>
        <taxon>Chlorellales</taxon>
        <taxon>Chlorellaceae</taxon>
        <taxon>Auxenochlorella</taxon>
    </lineage>
</organism>
<protein>
    <submittedName>
        <fullName evidence="1">Uncharacterized protein</fullName>
    </submittedName>
</protein>
<accession>A0A087SPG7</accession>
<evidence type="ECO:0000313" key="1">
    <source>
        <dbReference type="EMBL" id="KFM27621.1"/>
    </source>
</evidence>
<name>A0A087SPG7_AUXPR</name>
<dbReference type="KEGG" id="apro:F751_6602"/>
<sequence>MAPAIGYLKITMNAPSPARVPSCGGPARPTIIRPAGRPLRHLPSLPPLGWPPPPSHPPSCSSRPTLALVFASIKGEMECQKVEKMRGAETM</sequence>
<dbReference type="GeneID" id="23617993"/>
<dbReference type="RefSeq" id="XP_011400605.1">
    <property type="nucleotide sequence ID" value="XM_011402303.1"/>
</dbReference>
<keyword evidence="2" id="KW-1185">Reference proteome</keyword>
<gene>
    <name evidence="1" type="ORF">F751_6602</name>
</gene>